<dbReference type="GO" id="GO:0019005">
    <property type="term" value="C:SCF ubiquitin ligase complex"/>
    <property type="evidence" value="ECO:0000318"/>
    <property type="project" value="GO_Central"/>
</dbReference>
<dbReference type="Pfam" id="PF25372">
    <property type="entry name" value="DUF7885"/>
    <property type="match status" value="2"/>
</dbReference>
<dbReference type="eggNOG" id="KOG1947">
    <property type="taxonomic scope" value="Eukaryota"/>
</dbReference>
<protein>
    <recommendedName>
        <fullName evidence="2">F-box/LRR-repeat protein 15-like leucin rich repeat domain-containing protein</fullName>
    </recommendedName>
</protein>
<sequence length="966" mass="107983">MANPDLDQNEQSFPPPYIPQTNNNNDEIPFSMGTTSPEQPLASAPQLDNQQPPPPYRQMQFYQQPIYQQTIYQQPIYQQPPQQQFFQPNTTTTTTTSQMNFPQPIPPSNISLTQIPSPLQNNTTVIPPPLYYPIDTEFFPTYTPEYTCNTESSFGIGASLTEVPLTDKVLNLFIKKRMAPQFDDKLLESLIICKNLEHLNLSNCLNFSSNLFSKYVCKFSHLKSLNLNNCQQITNDNLSKIASNCKNLEEIHLNNCIRIDDDGICELVGKCKKLKIISLSGLTLLTDRSVNTICNKLTDLESLCLNHIQWVSEKSLLQLRKFPKLRSLFFYNTLITDVSLCDIAVHCGPSLLVLNVSKCRNLSNNSIATVAINCRNLKRLFIQDNPALTAQSISLVGRNCLELNVLRIDGCLNIMDDSIFSLEPLSKLKILNLSGLPKINEMSLIKILPSLSDLEELYLYDNPRFSDLTVKQLSVSNLRLHTLRVDNTNFVTNNSIISLSNSISYLRTINLSHLTHISDSTILALATTQKFIQKLYLTGCKGLTNDTLFAVSSMSSLEVLRIDDGFQFSEEALSSIGYLKNLSILNISGCVNTTNRIIDVITYNCRQLVQLYMSRLPFVNDSVLPSLLSNLPKLRTLRIDGCTNMTDRSLTGIKFLNRLTLEVFNCSETQMGCNGLLNIVQQSNIRELYAWSCDYITDDVLKTMANNRCKHIGDKGVRAFIQRAPLLRVLNISSTSVGDETLQTVAGYCKRLKKLFVANCPKISSSGISAIGFQCSELSVLNVSRSHNLNDAGIIDIARCRFLKRLLINDCTRISDISIIKVATNCPMLKEISLKGCTNIGEVAVLSLSTYCKRLQVIDFTDCHLVTDLSIVGIGRECLLLKKAILCGTSILDSAVIEICVRSNVNINTLDLQRTRITDKSLDIISQMCPGIKILNISNCGVSPQGVNLIKQSCFLLTNFTSNKMN</sequence>
<dbReference type="RefSeq" id="XP_003288168.1">
    <property type="nucleotide sequence ID" value="XM_003288120.1"/>
</dbReference>
<dbReference type="OrthoDB" id="18114at2759"/>
<dbReference type="SMART" id="SM00367">
    <property type="entry name" value="LRR_CC"/>
    <property type="match status" value="22"/>
</dbReference>
<reference evidence="4" key="1">
    <citation type="journal article" date="2011" name="Genome Biol.">
        <title>Comparative genomics of the social amoebae Dictyostelium discoideum and Dictyostelium purpureum.</title>
        <authorList>
            <consortium name="US DOE Joint Genome Institute (JGI-PGF)"/>
            <person name="Sucgang R."/>
            <person name="Kuo A."/>
            <person name="Tian X."/>
            <person name="Salerno W."/>
            <person name="Parikh A."/>
            <person name="Feasley C.L."/>
            <person name="Dalin E."/>
            <person name="Tu H."/>
            <person name="Huang E."/>
            <person name="Barry K."/>
            <person name="Lindquist E."/>
            <person name="Shapiro H."/>
            <person name="Bruce D."/>
            <person name="Schmutz J."/>
            <person name="Salamov A."/>
            <person name="Fey P."/>
            <person name="Gaudet P."/>
            <person name="Anjard C."/>
            <person name="Babu M.M."/>
            <person name="Basu S."/>
            <person name="Bushmanova Y."/>
            <person name="van der Wel H."/>
            <person name="Katoh-Kurasawa M."/>
            <person name="Dinh C."/>
            <person name="Coutinho P.M."/>
            <person name="Saito T."/>
            <person name="Elias M."/>
            <person name="Schaap P."/>
            <person name="Kay R.R."/>
            <person name="Henrissat B."/>
            <person name="Eichinger L."/>
            <person name="Rivero F."/>
            <person name="Putnam N.H."/>
            <person name="West C.M."/>
            <person name="Loomis W.F."/>
            <person name="Chisholm R.L."/>
            <person name="Shaulsky G."/>
            <person name="Strassmann J.E."/>
            <person name="Queller D.C."/>
            <person name="Kuspa A."/>
            <person name="Grigoriev I.V."/>
        </authorList>
    </citation>
    <scope>NUCLEOTIDE SEQUENCE [LARGE SCALE GENOMIC DNA]</scope>
    <source>
        <strain evidence="4">QSDP1</strain>
    </source>
</reference>
<dbReference type="Proteomes" id="UP000001064">
    <property type="component" value="Unassembled WGS sequence"/>
</dbReference>
<dbReference type="InterPro" id="IPR006553">
    <property type="entry name" value="Leu-rich_rpt_Cys-con_subtyp"/>
</dbReference>
<dbReference type="GeneID" id="10501585"/>
<dbReference type="AlphaFoldDB" id="F0ZL80"/>
<accession>F0ZL80</accession>
<dbReference type="eggNOG" id="KOG4341">
    <property type="taxonomic scope" value="Eukaryota"/>
</dbReference>
<dbReference type="KEGG" id="dpp:DICPUDRAFT_78988"/>
<dbReference type="FunFam" id="3.80.10.10:FF:002038">
    <property type="entry name" value="Uncharacterized protein"/>
    <property type="match status" value="1"/>
</dbReference>
<organism evidence="3 4">
    <name type="scientific">Dictyostelium purpureum</name>
    <name type="common">Slime mold</name>
    <dbReference type="NCBI Taxonomy" id="5786"/>
    <lineage>
        <taxon>Eukaryota</taxon>
        <taxon>Amoebozoa</taxon>
        <taxon>Evosea</taxon>
        <taxon>Eumycetozoa</taxon>
        <taxon>Dictyostelia</taxon>
        <taxon>Dictyosteliales</taxon>
        <taxon>Dictyosteliaceae</taxon>
        <taxon>Dictyostelium</taxon>
    </lineage>
</organism>
<dbReference type="InterPro" id="IPR057207">
    <property type="entry name" value="FBXL15_LRR"/>
</dbReference>
<evidence type="ECO:0000256" key="1">
    <source>
        <dbReference type="SAM" id="MobiDB-lite"/>
    </source>
</evidence>
<evidence type="ECO:0000313" key="4">
    <source>
        <dbReference type="Proteomes" id="UP000001064"/>
    </source>
</evidence>
<dbReference type="Gene3D" id="3.80.10.10">
    <property type="entry name" value="Ribonuclease Inhibitor"/>
    <property type="match status" value="6"/>
</dbReference>
<feature type="region of interest" description="Disordered" evidence="1">
    <location>
        <begin position="1"/>
        <end position="57"/>
    </location>
</feature>
<dbReference type="OMA" id="KCPNISM"/>
<feature type="domain" description="F-box/LRR-repeat protein 15-like leucin rich repeat" evidence="2">
    <location>
        <begin position="466"/>
        <end position="590"/>
    </location>
</feature>
<evidence type="ECO:0000259" key="2">
    <source>
        <dbReference type="Pfam" id="PF25372"/>
    </source>
</evidence>
<name>F0ZL80_DICPU</name>
<dbReference type="EMBL" id="GL871064">
    <property type="protein sequence ID" value="EGC35301.1"/>
    <property type="molecule type" value="Genomic_DNA"/>
</dbReference>
<dbReference type="FunFam" id="3.80.10.10:FF:002036">
    <property type="entry name" value="Uncharacterized protein"/>
    <property type="match status" value="1"/>
</dbReference>
<dbReference type="STRING" id="5786.F0ZL80"/>
<dbReference type="InterPro" id="IPR032675">
    <property type="entry name" value="LRR_dom_sf"/>
</dbReference>
<dbReference type="InParanoid" id="F0ZL80"/>
<dbReference type="FunCoup" id="F0ZL80">
    <property type="interactions" value="390"/>
</dbReference>
<feature type="domain" description="F-box/LRR-repeat protein 15-like leucin rich repeat" evidence="2">
    <location>
        <begin position="187"/>
        <end position="319"/>
    </location>
</feature>
<dbReference type="SUPFAM" id="SSF52047">
    <property type="entry name" value="RNI-like"/>
    <property type="match status" value="3"/>
</dbReference>
<dbReference type="PANTHER" id="PTHR13318">
    <property type="entry name" value="PARTNER OF PAIRED, ISOFORM B-RELATED"/>
    <property type="match status" value="1"/>
</dbReference>
<keyword evidence="4" id="KW-1185">Reference proteome</keyword>
<feature type="compositionally biased region" description="Polar residues" evidence="1">
    <location>
        <begin position="19"/>
        <end position="38"/>
    </location>
</feature>
<dbReference type="VEuPathDB" id="AmoebaDB:DICPUDRAFT_78988"/>
<dbReference type="GO" id="GO:0031146">
    <property type="term" value="P:SCF-dependent proteasomal ubiquitin-dependent protein catabolic process"/>
    <property type="evidence" value="ECO:0000318"/>
    <property type="project" value="GO_Central"/>
</dbReference>
<evidence type="ECO:0000313" key="3">
    <source>
        <dbReference type="EMBL" id="EGC35301.1"/>
    </source>
</evidence>
<gene>
    <name evidence="3" type="ORF">DICPUDRAFT_78988</name>
</gene>
<proteinExistence type="predicted"/>